<gene>
    <name evidence="1" type="ORF">CEP51_015367</name>
</gene>
<dbReference type="Proteomes" id="UP000287972">
    <property type="component" value="Unassembled WGS sequence"/>
</dbReference>
<dbReference type="EMBL" id="NKCL01000818">
    <property type="protein sequence ID" value="RSL50303.1"/>
    <property type="molecule type" value="Genomic_DNA"/>
</dbReference>
<evidence type="ECO:0000313" key="1">
    <source>
        <dbReference type="EMBL" id="RSL50303.1"/>
    </source>
</evidence>
<evidence type="ECO:0000313" key="2">
    <source>
        <dbReference type="Proteomes" id="UP000287972"/>
    </source>
</evidence>
<proteinExistence type="predicted"/>
<name>A0A428PBI4_9HYPO</name>
<keyword evidence="2" id="KW-1185">Reference proteome</keyword>
<reference evidence="1 2" key="1">
    <citation type="submission" date="2017-06" db="EMBL/GenBank/DDBJ databases">
        <title>Comparative genomic analysis of Ambrosia Fusariam Clade fungi.</title>
        <authorList>
            <person name="Stajich J.E."/>
            <person name="Carrillo J."/>
            <person name="Kijimoto T."/>
            <person name="Eskalen A."/>
            <person name="O'Donnell K."/>
            <person name="Kasson M."/>
        </authorList>
    </citation>
    <scope>NUCLEOTIDE SEQUENCE [LARGE SCALE GENOMIC DNA]</scope>
    <source>
        <strain evidence="1 2">NRRL62606</strain>
    </source>
</reference>
<comment type="caution">
    <text evidence="1">The sequence shown here is derived from an EMBL/GenBank/DDBJ whole genome shotgun (WGS) entry which is preliminary data.</text>
</comment>
<protein>
    <submittedName>
        <fullName evidence="1">Uncharacterized protein</fullName>
    </submittedName>
</protein>
<accession>A0A428PBI4</accession>
<dbReference type="AlphaFoldDB" id="A0A428PBI4"/>
<sequence length="87" mass="9431">MLSILFLPSSSLESHTTYANAINPTQELQGVDLTCSDNRPLTPEVVVGAERQETEATSEIKGIIETPARSVITCTYPDLPIDRASII</sequence>
<organism evidence="1 2">
    <name type="scientific">Fusarium floridanum</name>
    <dbReference type="NCBI Taxonomy" id="1325733"/>
    <lineage>
        <taxon>Eukaryota</taxon>
        <taxon>Fungi</taxon>
        <taxon>Dikarya</taxon>
        <taxon>Ascomycota</taxon>
        <taxon>Pezizomycotina</taxon>
        <taxon>Sordariomycetes</taxon>
        <taxon>Hypocreomycetidae</taxon>
        <taxon>Hypocreales</taxon>
        <taxon>Nectriaceae</taxon>
        <taxon>Fusarium</taxon>
        <taxon>Fusarium solani species complex</taxon>
    </lineage>
</organism>